<sequence>MVSVLVRHFVMYYFASTLHSFGSWEIRRKARELTDIKKGDFGLLHHTQGRLV</sequence>
<gene>
    <name evidence="1" type="ORF">CMEL01_11998</name>
</gene>
<name>A0AAI9V1M2_9PEZI</name>
<comment type="caution">
    <text evidence="1">The sequence shown here is derived from an EMBL/GenBank/DDBJ whole genome shotgun (WGS) entry which is preliminary data.</text>
</comment>
<evidence type="ECO:0000313" key="2">
    <source>
        <dbReference type="Proteomes" id="UP001239795"/>
    </source>
</evidence>
<reference evidence="1 2" key="1">
    <citation type="submission" date="2016-10" db="EMBL/GenBank/DDBJ databases">
        <title>The genome sequence of Colletotrichum fioriniae PJ7.</title>
        <authorList>
            <person name="Baroncelli R."/>
        </authorList>
    </citation>
    <scope>NUCLEOTIDE SEQUENCE [LARGE SCALE GENOMIC DNA]</scope>
    <source>
        <strain evidence="1">Col 31</strain>
    </source>
</reference>
<accession>A0AAI9V1M2</accession>
<dbReference type="Proteomes" id="UP001239795">
    <property type="component" value="Unassembled WGS sequence"/>
</dbReference>
<dbReference type="EMBL" id="MLGG01000004">
    <property type="protein sequence ID" value="KAK1466006.1"/>
    <property type="molecule type" value="Genomic_DNA"/>
</dbReference>
<evidence type="ECO:0000313" key="1">
    <source>
        <dbReference type="EMBL" id="KAK1466006.1"/>
    </source>
</evidence>
<protein>
    <submittedName>
        <fullName evidence="1">Uncharacterized protein</fullName>
    </submittedName>
</protein>
<proteinExistence type="predicted"/>
<dbReference type="AlphaFoldDB" id="A0AAI9V1M2"/>
<keyword evidence="2" id="KW-1185">Reference proteome</keyword>
<organism evidence="1 2">
    <name type="scientific">Colletotrichum melonis</name>
    <dbReference type="NCBI Taxonomy" id="1209925"/>
    <lineage>
        <taxon>Eukaryota</taxon>
        <taxon>Fungi</taxon>
        <taxon>Dikarya</taxon>
        <taxon>Ascomycota</taxon>
        <taxon>Pezizomycotina</taxon>
        <taxon>Sordariomycetes</taxon>
        <taxon>Hypocreomycetidae</taxon>
        <taxon>Glomerellales</taxon>
        <taxon>Glomerellaceae</taxon>
        <taxon>Colletotrichum</taxon>
        <taxon>Colletotrichum acutatum species complex</taxon>
    </lineage>
</organism>